<accession>A0A0K1W256</accession>
<dbReference type="RefSeq" id="WP_075058503.1">
    <property type="nucleotide sequence ID" value="NZ_CP012357.1"/>
</dbReference>
<dbReference type="EMBL" id="CP012357">
    <property type="protein sequence ID" value="AKX34410.1"/>
    <property type="molecule type" value="Genomic_DNA"/>
</dbReference>
<dbReference type="KEGG" id="sll:SLITO_v1c07910"/>
<proteinExistence type="predicted"/>
<name>A0A0K1W256_9MOLU</name>
<evidence type="ECO:0008006" key="3">
    <source>
        <dbReference type="Google" id="ProtNLM"/>
    </source>
</evidence>
<reference evidence="1 2" key="1">
    <citation type="journal article" date="2015" name="Genome Announc.">
        <title>Complete Genome Sequence of Spiroplasma litorale TN-1T (DSM 21781), a Bacterium Isolated from a Green-Eyed Horsefly (Tabanus nigrovittatus).</title>
        <authorList>
            <person name="Lo W.S."/>
            <person name="Lai Y.C."/>
            <person name="Lien Y.W."/>
            <person name="Wang T.H."/>
            <person name="Kuo C.H."/>
        </authorList>
    </citation>
    <scope>NUCLEOTIDE SEQUENCE [LARGE SCALE GENOMIC DNA]</scope>
    <source>
        <strain evidence="1 2">TN-1</strain>
    </source>
</reference>
<dbReference type="InterPro" id="IPR024503">
    <property type="entry name" value="DUF3196"/>
</dbReference>
<evidence type="ECO:0000313" key="2">
    <source>
        <dbReference type="Proteomes" id="UP000067476"/>
    </source>
</evidence>
<dbReference type="Pfam" id="PF11428">
    <property type="entry name" value="DUF3196"/>
    <property type="match status" value="1"/>
</dbReference>
<dbReference type="OrthoDB" id="400159at2"/>
<dbReference type="STRING" id="216942.SLITO_v1c07910"/>
<protein>
    <recommendedName>
        <fullName evidence="3">DUF3196 domain-containing protein</fullName>
    </recommendedName>
</protein>
<dbReference type="AlphaFoldDB" id="A0A0K1W256"/>
<gene>
    <name evidence="1" type="ORF">SLITO_v1c07910</name>
</gene>
<dbReference type="Proteomes" id="UP000067476">
    <property type="component" value="Chromosome"/>
</dbReference>
<organism evidence="1 2">
    <name type="scientific">Spiroplasma litorale</name>
    <dbReference type="NCBI Taxonomy" id="216942"/>
    <lineage>
        <taxon>Bacteria</taxon>
        <taxon>Bacillati</taxon>
        <taxon>Mycoplasmatota</taxon>
        <taxon>Mollicutes</taxon>
        <taxon>Entomoplasmatales</taxon>
        <taxon>Spiroplasmataceae</taxon>
        <taxon>Spiroplasma</taxon>
    </lineage>
</organism>
<evidence type="ECO:0000313" key="1">
    <source>
        <dbReference type="EMBL" id="AKX34410.1"/>
    </source>
</evidence>
<sequence>MSNYYEEVTKKLSTLIDKNNFDDALKIINEELLAPYIPEKFEKYLLNWNNYIKEHIQQNQNKLVSWSLERVVNVMNDVSDQQSHLIAFDFLRELNARKIIEDIKKYLIKSVNIDENKTFLLMILIEQKIDMEFLVNKNKFSFSLNPAKFNVVETQTLLKSIELQLEKTIYHYNPSLYNIALSILNSYYYLKFPGFSLNNFNINDLTISIILKAFKSLDVNPDPSIINSIVHNHSNVMLILNELNDMI</sequence>
<dbReference type="SUPFAM" id="SSF116965">
    <property type="entry name" value="Hypothetical protein MPN330"/>
    <property type="match status" value="1"/>
</dbReference>
<keyword evidence="2" id="KW-1185">Reference proteome</keyword>
<dbReference type="PATRIC" id="fig|216942.3.peg.805"/>